<proteinExistence type="predicted"/>
<evidence type="ECO:0000313" key="3">
    <source>
        <dbReference type="Proteomes" id="UP000664781"/>
    </source>
</evidence>
<name>A0A939JS77_9ACTN</name>
<sequence>MSAAVAVSDCTELDKRLPALAKAAQDGALAACDAPAGEKEAAAQLRTPAAKELLAANPCATAPNKGWKFTGRGRACNPESRLINVRNVRTGRLVGQLYYLSVGMIVAKNDSLTWDQTVSMKKTGGWGRIAGTSVYGVGRCASADKCTTLFTNFPMQRMGEGRTNEGQWKMRSTIDKQGRERGKGQNRATAVFINPGWVGVAQHDLTSASVRCDSIRNMGRGGMGAGCVLPEYWPTMTEMKQFPYISQGIRKVQRVGPHHYGRKTGANPNPLVYTSNAAIRKNNNDAACPSSRPRPPGQTCDEYPFASTLQGASRTQWPDWGWRWVPKNENDRQGYQIRTFYDNNRILNGDRFWVDAG</sequence>
<gene>
    <name evidence="2" type="ORF">J1792_33000</name>
</gene>
<comment type="caution">
    <text evidence="2">The sequence shown here is derived from an EMBL/GenBank/DDBJ whole genome shotgun (WGS) entry which is preliminary data.</text>
</comment>
<feature type="domain" description="Deoxyribonuclease NucA/NucB" evidence="1">
    <location>
        <begin position="267"/>
        <end position="354"/>
    </location>
</feature>
<reference evidence="2" key="1">
    <citation type="submission" date="2021-03" db="EMBL/GenBank/DDBJ databases">
        <title>Streptomyces strains.</title>
        <authorList>
            <person name="Lund M.B."/>
            <person name="Toerring T."/>
        </authorList>
    </citation>
    <scope>NUCLEOTIDE SEQUENCE</scope>
    <source>
        <strain evidence="2">JCM 4242</strain>
    </source>
</reference>
<dbReference type="EMBL" id="JAFMOF010000008">
    <property type="protein sequence ID" value="MBO0657358.1"/>
    <property type="molecule type" value="Genomic_DNA"/>
</dbReference>
<organism evidence="2 3">
    <name type="scientific">Streptomyces triculaminicus</name>
    <dbReference type="NCBI Taxonomy" id="2816232"/>
    <lineage>
        <taxon>Bacteria</taxon>
        <taxon>Bacillati</taxon>
        <taxon>Actinomycetota</taxon>
        <taxon>Actinomycetes</taxon>
        <taxon>Kitasatosporales</taxon>
        <taxon>Streptomycetaceae</taxon>
        <taxon>Streptomyces</taxon>
    </lineage>
</organism>
<dbReference type="Pfam" id="PF14040">
    <property type="entry name" value="DNase_NucA_NucB"/>
    <property type="match status" value="1"/>
</dbReference>
<accession>A0A939JS77</accession>
<evidence type="ECO:0000313" key="2">
    <source>
        <dbReference type="EMBL" id="MBO0657358.1"/>
    </source>
</evidence>
<evidence type="ECO:0000259" key="1">
    <source>
        <dbReference type="Pfam" id="PF14040"/>
    </source>
</evidence>
<dbReference type="InterPro" id="IPR029476">
    <property type="entry name" value="DNase_NucA_NucB"/>
</dbReference>
<dbReference type="RefSeq" id="WP_086566325.1">
    <property type="nucleotide sequence ID" value="NZ_JAFMOF010000008.1"/>
</dbReference>
<dbReference type="AlphaFoldDB" id="A0A939JS77"/>
<keyword evidence="3" id="KW-1185">Reference proteome</keyword>
<dbReference type="Proteomes" id="UP000664781">
    <property type="component" value="Unassembled WGS sequence"/>
</dbReference>
<protein>
    <recommendedName>
        <fullName evidence="1">Deoxyribonuclease NucA/NucB domain-containing protein</fullName>
    </recommendedName>
</protein>